<accession>A0A0F9EPC4</accession>
<feature type="non-terminal residue" evidence="1">
    <location>
        <position position="55"/>
    </location>
</feature>
<dbReference type="AlphaFoldDB" id="A0A0F9EPC4"/>
<name>A0A0F9EPC4_9ZZZZ</name>
<sequence>MQGGAHIPATVQLRERLDEISGTRAANRRARRELVAQVGPQPVYVTLASECASVG</sequence>
<gene>
    <name evidence="1" type="ORF">LCGC14_2402620</name>
</gene>
<proteinExistence type="predicted"/>
<reference evidence="1" key="1">
    <citation type="journal article" date="2015" name="Nature">
        <title>Complex archaea that bridge the gap between prokaryotes and eukaryotes.</title>
        <authorList>
            <person name="Spang A."/>
            <person name="Saw J.H."/>
            <person name="Jorgensen S.L."/>
            <person name="Zaremba-Niedzwiedzka K."/>
            <person name="Martijn J."/>
            <person name="Lind A.E."/>
            <person name="van Eijk R."/>
            <person name="Schleper C."/>
            <person name="Guy L."/>
            <person name="Ettema T.J."/>
        </authorList>
    </citation>
    <scope>NUCLEOTIDE SEQUENCE</scope>
</reference>
<organism evidence="1">
    <name type="scientific">marine sediment metagenome</name>
    <dbReference type="NCBI Taxonomy" id="412755"/>
    <lineage>
        <taxon>unclassified sequences</taxon>
        <taxon>metagenomes</taxon>
        <taxon>ecological metagenomes</taxon>
    </lineage>
</organism>
<dbReference type="EMBL" id="LAZR01036118">
    <property type="protein sequence ID" value="KKL25703.1"/>
    <property type="molecule type" value="Genomic_DNA"/>
</dbReference>
<evidence type="ECO:0000313" key="1">
    <source>
        <dbReference type="EMBL" id="KKL25703.1"/>
    </source>
</evidence>
<protein>
    <submittedName>
        <fullName evidence="1">Uncharacterized protein</fullName>
    </submittedName>
</protein>
<comment type="caution">
    <text evidence="1">The sequence shown here is derived from an EMBL/GenBank/DDBJ whole genome shotgun (WGS) entry which is preliminary data.</text>
</comment>